<sequence>MFEDANKFVEYKDLRWSGILKSIKKSANIFQPLFEGFTNSLEAIRLRQRNNVEFAPYINIILNFNASLGGDRVTLADITIEDNGIGFDNKNFDRLSIYKDDTKGFNNRGSGRIQMIHSFQYVNFDSIYWDGTRTMKRKFALSKTNPFLRNNTILYKTEEPSPVDGEEVKTTVKMAHPIEAKDAKIYAELGCEDIKKALFNHYLLAFCNIKSSFPSINIIYFVGGIEKDRERIAADEIPEPTQKDITISVPVCKMSEDMKRIENVENTSVSINVLPYKISSSILPASAIKITSKNEISETTKIKLTCIDPNASLDGYRYLFLLKSDYFDALDSDERGNIEIIDKTDFKKIAKAQGYIDEQIVLNDIQDGVNNKAREIYQEISIQNEHFHEKIEQLKRDYLLSEEALADVSLCDSVDEVFKKAYAYDAKIMAKESASYENSIQNLNKLDPSSDDYQGKLSNIVDQLVESLPIQNRATLSKYVARRKMVIELMDKILKRMLVCQDATERNVDEKLLHNLIFKQHSDNPLTSDLWVINEEYMYFKGSSESMLSKVKLNNERIFRDDFDEEEQRYLTSLGENRERMRTDVLLFPSEGKCVIIEFKNPNVNLADCLLQISKYAYFLRNFTKPEYKFLTFYGYLIGESLEKRDVRAADGDFKTAPNLDYLFRPMKTVPDDSGSNIDGSLYMEVIQFSVLKERAELRNKAFIDRLMDNATESDNIGERV</sequence>
<dbReference type="RefSeq" id="WP_115084333.1">
    <property type="nucleotide sequence ID" value="NZ_UGTP01000005.1"/>
</dbReference>
<reference evidence="1 2" key="1">
    <citation type="submission" date="2018-06" db="EMBL/GenBank/DDBJ databases">
        <authorList>
            <consortium name="Pathogen Informatics"/>
            <person name="Doyle S."/>
        </authorList>
    </citation>
    <scope>NUCLEOTIDE SEQUENCE [LARGE SCALE GENOMIC DNA]</scope>
    <source>
        <strain evidence="1 2">NCTC13043</strain>
    </source>
</reference>
<dbReference type="Proteomes" id="UP000254235">
    <property type="component" value="Unassembled WGS sequence"/>
</dbReference>
<dbReference type="EMBL" id="UGTP01000005">
    <property type="protein sequence ID" value="SUC38034.1"/>
    <property type="molecule type" value="Genomic_DNA"/>
</dbReference>
<dbReference type="OrthoDB" id="2041081at2"/>
<organism evidence="1 2">
    <name type="scientific">Prevotella pallens</name>
    <dbReference type="NCBI Taxonomy" id="60133"/>
    <lineage>
        <taxon>Bacteria</taxon>
        <taxon>Pseudomonadati</taxon>
        <taxon>Bacteroidota</taxon>
        <taxon>Bacteroidia</taxon>
        <taxon>Bacteroidales</taxon>
        <taxon>Prevotellaceae</taxon>
        <taxon>Prevotella</taxon>
    </lineage>
</organism>
<name>A0A379GAG5_9BACT</name>
<accession>A0A379GAG5</accession>
<dbReference type="GeneID" id="78572126"/>
<dbReference type="AlphaFoldDB" id="A0A379GAG5"/>
<evidence type="ECO:0000313" key="1">
    <source>
        <dbReference type="EMBL" id="SUC38034.1"/>
    </source>
</evidence>
<evidence type="ECO:0000313" key="2">
    <source>
        <dbReference type="Proteomes" id="UP000254235"/>
    </source>
</evidence>
<proteinExistence type="predicted"/>
<protein>
    <submittedName>
        <fullName evidence="1">Uncharacterized protein</fullName>
    </submittedName>
</protein>
<gene>
    <name evidence="1" type="ORF">NCTC13043_02534</name>
</gene>